<dbReference type="SUPFAM" id="SSF51905">
    <property type="entry name" value="FAD/NAD(P)-binding domain"/>
    <property type="match status" value="1"/>
</dbReference>
<reference evidence="2" key="1">
    <citation type="submission" date="2021-04" db="EMBL/GenBank/DDBJ databases">
        <title>Microbacterium tenobrionis sp. nov. and Microbacterium allomyrinae sp. nov., isolated from larvae of Tenobrio molitor and Allomyrina dichotoma, respectively.</title>
        <authorList>
            <person name="Lee S.D."/>
        </authorList>
    </citation>
    <scope>NUCLEOTIDE SEQUENCE</scope>
    <source>
        <strain evidence="2">YMB-B2</strain>
    </source>
</reference>
<dbReference type="Proteomes" id="UP001139289">
    <property type="component" value="Unassembled WGS sequence"/>
</dbReference>
<dbReference type="PRINTS" id="PR00368">
    <property type="entry name" value="FADPNR"/>
</dbReference>
<sequence>MSELPVVVIGAGPQGLAAAAHLVERDENVVVIERGHGPAAAVSEWGHVRLFSAWPELTDAAARRLLEPTGWSAPASGYPTGSEWVSEYLVPLADAFGARIHYATTVTGVARQGRDKVVDAGRKSQPFVVHTVDAGGTESRLLARAVVDASGTWSLPNPAGADGFPALGETAASELISYRIPADVSDLAGSHVVVVGAGHSATHAVLRLSELARRSPGTRVTWLLRRGSAANVFGGGIGDELPERAALGSRARKVIDDGVVDLVTGFRVAEFQQGADGLTVVAEDGREVPNVGRVFALTGFRPDTGMLRELRIDLDPTLEAVAGIASEIDPNIHSCGSVSATGARELAQPEQGFFIVGVKSYGRAPTFLALTGFEQVRSVAAHLVGDHEAAGRNELTLPDTGVCGGSGDFDDNAGSCCAAPATLQIGARPVAVG</sequence>
<evidence type="ECO:0000256" key="1">
    <source>
        <dbReference type="ARBA" id="ARBA00023002"/>
    </source>
</evidence>
<evidence type="ECO:0000313" key="2">
    <source>
        <dbReference type="EMBL" id="MCC2030281.1"/>
    </source>
</evidence>
<dbReference type="GO" id="GO:0050660">
    <property type="term" value="F:flavin adenine dinucleotide binding"/>
    <property type="evidence" value="ECO:0007669"/>
    <property type="project" value="TreeGrafter"/>
</dbReference>
<dbReference type="GO" id="GO:0004497">
    <property type="term" value="F:monooxygenase activity"/>
    <property type="evidence" value="ECO:0007669"/>
    <property type="project" value="TreeGrafter"/>
</dbReference>
<dbReference type="RefSeq" id="WP_227531176.1">
    <property type="nucleotide sequence ID" value="NZ_JAGTTM010000005.1"/>
</dbReference>
<dbReference type="EMBL" id="JAGTTM010000005">
    <property type="protein sequence ID" value="MCC2030281.1"/>
    <property type="molecule type" value="Genomic_DNA"/>
</dbReference>
<evidence type="ECO:0000313" key="3">
    <source>
        <dbReference type="Proteomes" id="UP001139289"/>
    </source>
</evidence>
<dbReference type="PANTHER" id="PTHR43539:SF78">
    <property type="entry name" value="FLAVIN-CONTAINING MONOOXYGENASE"/>
    <property type="match status" value="1"/>
</dbReference>
<gene>
    <name evidence="2" type="ORF">KEC56_12280</name>
</gene>
<name>A0A9X1S076_9MICO</name>
<dbReference type="InterPro" id="IPR036188">
    <property type="entry name" value="FAD/NAD-bd_sf"/>
</dbReference>
<dbReference type="PANTHER" id="PTHR43539">
    <property type="entry name" value="FLAVIN-BINDING MONOOXYGENASE-LIKE PROTEIN (AFU_ORTHOLOGUE AFUA_4G09220)"/>
    <property type="match status" value="1"/>
</dbReference>
<organism evidence="2 3">
    <name type="scientific">Microbacterium tenebrionis</name>
    <dbReference type="NCBI Taxonomy" id="2830665"/>
    <lineage>
        <taxon>Bacteria</taxon>
        <taxon>Bacillati</taxon>
        <taxon>Actinomycetota</taxon>
        <taxon>Actinomycetes</taxon>
        <taxon>Micrococcales</taxon>
        <taxon>Microbacteriaceae</taxon>
        <taxon>Microbacterium</taxon>
    </lineage>
</organism>
<accession>A0A9X1S076</accession>
<comment type="caution">
    <text evidence="2">The sequence shown here is derived from an EMBL/GenBank/DDBJ whole genome shotgun (WGS) entry which is preliminary data.</text>
</comment>
<keyword evidence="3" id="KW-1185">Reference proteome</keyword>
<protein>
    <submittedName>
        <fullName evidence="2">NAD(P)-binding domain-containing protein</fullName>
    </submittedName>
</protein>
<dbReference type="AlphaFoldDB" id="A0A9X1S076"/>
<proteinExistence type="predicted"/>
<dbReference type="Pfam" id="PF13738">
    <property type="entry name" value="Pyr_redox_3"/>
    <property type="match status" value="1"/>
</dbReference>
<keyword evidence="1" id="KW-0560">Oxidoreductase</keyword>
<dbReference type="Gene3D" id="3.50.50.60">
    <property type="entry name" value="FAD/NAD(P)-binding domain"/>
    <property type="match status" value="1"/>
</dbReference>
<dbReference type="InterPro" id="IPR050982">
    <property type="entry name" value="Auxin_biosynth/cation_transpt"/>
</dbReference>